<reference evidence="2 3" key="1">
    <citation type="journal article" date="2011" name="Stand. Genomic Sci.">
        <title>Complete genome sequence of Thermomonospora curvata type strain (B9).</title>
        <authorList>
            <person name="Chertkov O."/>
            <person name="Sikorski J."/>
            <person name="Nolan M."/>
            <person name="Lapidus A."/>
            <person name="Lucas S."/>
            <person name="Del Rio T.G."/>
            <person name="Tice H."/>
            <person name="Cheng J.F."/>
            <person name="Goodwin L."/>
            <person name="Pitluck S."/>
            <person name="Liolios K."/>
            <person name="Ivanova N."/>
            <person name="Mavromatis K."/>
            <person name="Mikhailova N."/>
            <person name="Ovchinnikova G."/>
            <person name="Pati A."/>
            <person name="Chen A."/>
            <person name="Palaniappan K."/>
            <person name="Djao O.D."/>
            <person name="Land M."/>
            <person name="Hauser L."/>
            <person name="Chang Y.J."/>
            <person name="Jeffries C.D."/>
            <person name="Brettin T."/>
            <person name="Han C."/>
            <person name="Detter J.C."/>
            <person name="Rohde M."/>
            <person name="Goker M."/>
            <person name="Woyke T."/>
            <person name="Bristow J."/>
            <person name="Eisen J.A."/>
            <person name="Markowitz V."/>
            <person name="Hugenholtz P."/>
            <person name="Klenk H.P."/>
            <person name="Kyrpides N.C."/>
        </authorList>
    </citation>
    <scope>NUCLEOTIDE SEQUENCE [LARGE SCALE GENOMIC DNA]</scope>
    <source>
        <strain evidence="3">ATCC 19995 / DSM 43183 / JCM 3096 / KCTC 9072 / NBRC 15933 / NCIMB 10081 / Henssen B9</strain>
    </source>
</reference>
<dbReference type="EMBL" id="CP001738">
    <property type="protein sequence ID" value="ACY96924.1"/>
    <property type="molecule type" value="Genomic_DNA"/>
</dbReference>
<name>D1A9Y8_THECD</name>
<dbReference type="InterPro" id="IPR013096">
    <property type="entry name" value="Cupin_2"/>
</dbReference>
<dbReference type="InterPro" id="IPR011051">
    <property type="entry name" value="RmlC_Cupin_sf"/>
</dbReference>
<dbReference type="HOGENOM" id="CLU_142227_0_0_11"/>
<dbReference type="STRING" id="471852.Tcur_1342"/>
<dbReference type="Pfam" id="PF07883">
    <property type="entry name" value="Cupin_2"/>
    <property type="match status" value="1"/>
</dbReference>
<feature type="domain" description="Cupin type-2" evidence="1">
    <location>
        <begin position="55"/>
        <end position="110"/>
    </location>
</feature>
<dbReference type="AlphaFoldDB" id="D1A9Y8"/>
<evidence type="ECO:0000313" key="3">
    <source>
        <dbReference type="Proteomes" id="UP000001918"/>
    </source>
</evidence>
<dbReference type="KEGG" id="tcu:Tcur_1342"/>
<dbReference type="SUPFAM" id="SSF51182">
    <property type="entry name" value="RmlC-like cupins"/>
    <property type="match status" value="1"/>
</dbReference>
<dbReference type="InterPro" id="IPR014710">
    <property type="entry name" value="RmlC-like_jellyroll"/>
</dbReference>
<sequence>MLVGMPELIDKPSRIAAAGEPPKLIDEYVGAVNTGNTGISIAHMRSPSGWAEPGQRPEFDEYTVVLRGSLTVEYEGGVMEVSAGQAVHAKAGEWVRYSTPGPEGAEYIAVCVPAFSPAIVHRDE</sequence>
<dbReference type="Gene3D" id="2.60.120.10">
    <property type="entry name" value="Jelly Rolls"/>
    <property type="match status" value="1"/>
</dbReference>
<dbReference type="Proteomes" id="UP000001918">
    <property type="component" value="Chromosome"/>
</dbReference>
<protein>
    <submittedName>
        <fullName evidence="2">Cupin 2 conserved barrel domain protein</fullName>
    </submittedName>
</protein>
<evidence type="ECO:0000259" key="1">
    <source>
        <dbReference type="Pfam" id="PF07883"/>
    </source>
</evidence>
<organism evidence="2 3">
    <name type="scientific">Thermomonospora curvata (strain ATCC 19995 / DSM 43183 / JCM 3096 / KCTC 9072 / NBRC 15933 / NCIMB 10081 / Henssen B9)</name>
    <dbReference type="NCBI Taxonomy" id="471852"/>
    <lineage>
        <taxon>Bacteria</taxon>
        <taxon>Bacillati</taxon>
        <taxon>Actinomycetota</taxon>
        <taxon>Actinomycetes</taxon>
        <taxon>Streptosporangiales</taxon>
        <taxon>Thermomonosporaceae</taxon>
        <taxon>Thermomonospora</taxon>
    </lineage>
</organism>
<keyword evidence="3" id="KW-1185">Reference proteome</keyword>
<evidence type="ECO:0000313" key="2">
    <source>
        <dbReference type="EMBL" id="ACY96924.1"/>
    </source>
</evidence>
<dbReference type="eggNOG" id="COG0662">
    <property type="taxonomic scope" value="Bacteria"/>
</dbReference>
<gene>
    <name evidence="2" type="ordered locus">Tcur_1342</name>
</gene>
<proteinExistence type="predicted"/>
<accession>D1A9Y8</accession>